<dbReference type="OrthoDB" id="10571428at2759"/>
<accession>A0A4Q9MQ15</accession>
<protein>
    <submittedName>
        <fullName evidence="2">Uncharacterized protein</fullName>
    </submittedName>
</protein>
<reference evidence="2" key="1">
    <citation type="submission" date="2019-01" db="EMBL/GenBank/DDBJ databases">
        <title>Draft genome sequences of three monokaryotic isolates of the white-rot basidiomycete fungus Dichomitus squalens.</title>
        <authorList>
            <consortium name="DOE Joint Genome Institute"/>
            <person name="Lopez S.C."/>
            <person name="Andreopoulos B."/>
            <person name="Pangilinan J."/>
            <person name="Lipzen A."/>
            <person name="Riley R."/>
            <person name="Ahrendt S."/>
            <person name="Ng V."/>
            <person name="Barry K."/>
            <person name="Daum C."/>
            <person name="Grigoriev I.V."/>
            <person name="Hilden K.S."/>
            <person name="Makela M.R."/>
            <person name="de Vries R.P."/>
        </authorList>
    </citation>
    <scope>NUCLEOTIDE SEQUENCE [LARGE SCALE GENOMIC DNA]</scope>
    <source>
        <strain evidence="2">OM18370.1</strain>
    </source>
</reference>
<name>A0A4Q9MQ15_9APHY</name>
<evidence type="ECO:0000256" key="1">
    <source>
        <dbReference type="SAM" id="MobiDB-lite"/>
    </source>
</evidence>
<feature type="region of interest" description="Disordered" evidence="1">
    <location>
        <begin position="150"/>
        <end position="171"/>
    </location>
</feature>
<dbReference type="EMBL" id="ML143423">
    <property type="protein sequence ID" value="TBU28311.1"/>
    <property type="molecule type" value="Genomic_DNA"/>
</dbReference>
<dbReference type="Proteomes" id="UP000292957">
    <property type="component" value="Unassembled WGS sequence"/>
</dbReference>
<sequence>MSSSSRPTETEVFALVAFLRDQDLSSNPILHGLLQRLERSVQRNHDATRYPTPPVEGSQGQLPEEDRTNKGPKRKRSASASWRCEPQPPSEQPNGRGAPTQSVFALHTARPQAIASIGNFTFRYAGPQTTDEQDDSCGPMTVNQTCATEETKDVLPTETSRWGKRRRTRVD</sequence>
<feature type="region of interest" description="Disordered" evidence="1">
    <location>
        <begin position="42"/>
        <end position="103"/>
    </location>
</feature>
<dbReference type="AlphaFoldDB" id="A0A4Q9MQ15"/>
<gene>
    <name evidence="2" type="ORF">BD311DRAFT_758797</name>
</gene>
<organism evidence="2">
    <name type="scientific">Dichomitus squalens</name>
    <dbReference type="NCBI Taxonomy" id="114155"/>
    <lineage>
        <taxon>Eukaryota</taxon>
        <taxon>Fungi</taxon>
        <taxon>Dikarya</taxon>
        <taxon>Basidiomycota</taxon>
        <taxon>Agaricomycotina</taxon>
        <taxon>Agaricomycetes</taxon>
        <taxon>Polyporales</taxon>
        <taxon>Polyporaceae</taxon>
        <taxon>Dichomitus</taxon>
    </lineage>
</organism>
<proteinExistence type="predicted"/>
<evidence type="ECO:0000313" key="2">
    <source>
        <dbReference type="EMBL" id="TBU28311.1"/>
    </source>
</evidence>
<feature type="compositionally biased region" description="Basic residues" evidence="1">
    <location>
        <begin position="162"/>
        <end position="171"/>
    </location>
</feature>